<dbReference type="AlphaFoldDB" id="A0A178V3S4"/>
<dbReference type="Proteomes" id="UP000078284">
    <property type="component" value="Chromosome 4"/>
</dbReference>
<accession>A0A178V3S4</accession>
<dbReference type="PANTHER" id="PTHR47723:SF19">
    <property type="entry name" value="POLYNUCLEOTIDYL TRANSFERASE, RIBONUCLEASE H-LIKE SUPERFAMILY PROTEIN"/>
    <property type="match status" value="1"/>
</dbReference>
<dbReference type="ExpressionAtlas" id="A0A178V3S4">
    <property type="expression patterns" value="baseline and differential"/>
</dbReference>
<organism evidence="3 4">
    <name type="scientific">Arabidopsis thaliana</name>
    <name type="common">Mouse-ear cress</name>
    <dbReference type="NCBI Taxonomy" id="3702"/>
    <lineage>
        <taxon>Eukaryota</taxon>
        <taxon>Viridiplantae</taxon>
        <taxon>Streptophyta</taxon>
        <taxon>Embryophyta</taxon>
        <taxon>Tracheophyta</taxon>
        <taxon>Spermatophyta</taxon>
        <taxon>Magnoliopsida</taxon>
        <taxon>eudicotyledons</taxon>
        <taxon>Gunneridae</taxon>
        <taxon>Pentapetalae</taxon>
        <taxon>rosids</taxon>
        <taxon>malvids</taxon>
        <taxon>Brassicales</taxon>
        <taxon>Brassicaceae</taxon>
        <taxon>Camelineae</taxon>
        <taxon>Arabidopsis</taxon>
    </lineage>
</organism>
<dbReference type="InterPro" id="IPR053151">
    <property type="entry name" value="RNase_H-like"/>
</dbReference>
<name>A0A178V3S4_ARATH</name>
<gene>
    <name evidence="3" type="ordered locus">AXX17_At4g09670</name>
</gene>
<protein>
    <recommendedName>
        <fullName evidence="5">RNase H type-1 domain-containing protein</fullName>
    </recommendedName>
</protein>
<dbReference type="InterPro" id="IPR012337">
    <property type="entry name" value="RNaseH-like_sf"/>
</dbReference>
<dbReference type="InterPro" id="IPR026960">
    <property type="entry name" value="RVT-Znf"/>
</dbReference>
<dbReference type="InterPro" id="IPR044730">
    <property type="entry name" value="RNase_H-like_dom_plant"/>
</dbReference>
<dbReference type="InterPro" id="IPR002156">
    <property type="entry name" value="RNaseH_domain"/>
</dbReference>
<dbReference type="Gene3D" id="3.30.420.10">
    <property type="entry name" value="Ribonuclease H-like superfamily/Ribonuclease H"/>
    <property type="match status" value="1"/>
</dbReference>
<dbReference type="GO" id="GO:0003676">
    <property type="term" value="F:nucleic acid binding"/>
    <property type="evidence" value="ECO:0007669"/>
    <property type="project" value="InterPro"/>
</dbReference>
<dbReference type="CDD" id="cd06222">
    <property type="entry name" value="RNase_H_like"/>
    <property type="match status" value="1"/>
</dbReference>
<evidence type="ECO:0000259" key="1">
    <source>
        <dbReference type="Pfam" id="PF13456"/>
    </source>
</evidence>
<evidence type="ECO:0000259" key="2">
    <source>
        <dbReference type="Pfam" id="PF13966"/>
    </source>
</evidence>
<feature type="domain" description="RNase H type-1" evidence="1">
    <location>
        <begin position="164"/>
        <end position="284"/>
    </location>
</feature>
<dbReference type="GO" id="GO:0004523">
    <property type="term" value="F:RNA-DNA hybrid ribonuclease activity"/>
    <property type="evidence" value="ECO:0007669"/>
    <property type="project" value="InterPro"/>
</dbReference>
<dbReference type="InterPro" id="IPR036397">
    <property type="entry name" value="RNaseH_sf"/>
</dbReference>
<reference evidence="4" key="1">
    <citation type="journal article" date="2016" name="Proc. Natl. Acad. Sci. U.S.A.">
        <title>Chromosome-level assembly of Arabidopsis thaliana Ler reveals the extent of translocation and inversion polymorphisms.</title>
        <authorList>
            <person name="Zapata L."/>
            <person name="Ding J."/>
            <person name="Willing E.M."/>
            <person name="Hartwig B."/>
            <person name="Bezdan D."/>
            <person name="Jiao W.B."/>
            <person name="Patel V."/>
            <person name="Velikkakam James G."/>
            <person name="Koornneef M."/>
            <person name="Ossowski S."/>
            <person name="Schneeberger K."/>
        </authorList>
    </citation>
    <scope>NUCLEOTIDE SEQUENCE [LARGE SCALE GENOMIC DNA]</scope>
    <source>
        <strain evidence="4">cv. Landsberg erecta</strain>
    </source>
</reference>
<dbReference type="EMBL" id="LUHQ01000004">
    <property type="protein sequence ID" value="OAP00879.1"/>
    <property type="molecule type" value="Genomic_DNA"/>
</dbReference>
<comment type="caution">
    <text evidence="3">The sequence shown here is derived from an EMBL/GenBank/DDBJ whole genome shotgun (WGS) entry which is preliminary data.</text>
</comment>
<feature type="domain" description="Reverse transcriptase zinc-binding" evidence="2">
    <location>
        <begin position="1"/>
        <end position="50"/>
    </location>
</feature>
<evidence type="ECO:0000313" key="3">
    <source>
        <dbReference type="EMBL" id="OAP00879.1"/>
    </source>
</evidence>
<sequence>MWRILSNALAAGTVLARRNITTNTQCKRCGRAEESIDHLFFDCDYVQEIWRRNAGLQRSNFDPSATFTEKFRTIIDCYNNHYILEFDRQLPLWLLWRIWKSRNLLVYQHKDGNWQEDIIKAEQEAKEWVDCWTENSNDSITRATRTRSTLSKWQKPQTGYVKCNYDCKFNATDDPSQAAWIIRDSNGTYLSAGHSIGQRCFTTLEAELQALLITMQQAWLKGYRHIIFEGDNYTATQLINGEKRNFKVDNWVREINMWKNKFISAEIRWTRRYNNKASDRIAKATFDNHALFESFFYVPQYVVNILHEDHSSS</sequence>
<dbReference type="Pfam" id="PF13456">
    <property type="entry name" value="RVT_3"/>
    <property type="match status" value="1"/>
</dbReference>
<evidence type="ECO:0000313" key="4">
    <source>
        <dbReference type="Proteomes" id="UP000078284"/>
    </source>
</evidence>
<proteinExistence type="predicted"/>
<dbReference type="SUPFAM" id="SSF53098">
    <property type="entry name" value="Ribonuclease H-like"/>
    <property type="match status" value="1"/>
</dbReference>
<dbReference type="Pfam" id="PF13966">
    <property type="entry name" value="zf-RVT"/>
    <property type="match status" value="1"/>
</dbReference>
<evidence type="ECO:0008006" key="5">
    <source>
        <dbReference type="Google" id="ProtNLM"/>
    </source>
</evidence>
<dbReference type="PANTHER" id="PTHR47723">
    <property type="entry name" value="OS05G0353850 PROTEIN"/>
    <property type="match status" value="1"/>
</dbReference>